<evidence type="ECO:0000256" key="2">
    <source>
        <dbReference type="PIRNR" id="PIRNR006241"/>
    </source>
</evidence>
<dbReference type="Pfam" id="PF01261">
    <property type="entry name" value="AP_endonuc_2"/>
    <property type="match status" value="1"/>
</dbReference>
<dbReference type="RefSeq" id="WP_089842366.1">
    <property type="nucleotide sequence ID" value="NZ_FOZL01000002.1"/>
</dbReference>
<dbReference type="STRING" id="474950.SAMN05421771_3710"/>
<feature type="domain" description="Xylose isomerase-like TIM barrel" evidence="4">
    <location>
        <begin position="54"/>
        <end position="268"/>
    </location>
</feature>
<dbReference type="InterPro" id="IPR050417">
    <property type="entry name" value="Sugar_Epim/Isomerase"/>
</dbReference>
<keyword evidence="5" id="KW-0670">Pyruvate</keyword>
<dbReference type="OrthoDB" id="9786584at2"/>
<dbReference type="PROSITE" id="PS51318">
    <property type="entry name" value="TAT"/>
    <property type="match status" value="1"/>
</dbReference>
<dbReference type="GO" id="GO:0016853">
    <property type="term" value="F:isomerase activity"/>
    <property type="evidence" value="ECO:0007669"/>
    <property type="project" value="UniProtKB-KW"/>
</dbReference>
<organism evidence="5 6">
    <name type="scientific">Granulicella pectinivorans</name>
    <dbReference type="NCBI Taxonomy" id="474950"/>
    <lineage>
        <taxon>Bacteria</taxon>
        <taxon>Pseudomonadati</taxon>
        <taxon>Acidobacteriota</taxon>
        <taxon>Terriglobia</taxon>
        <taxon>Terriglobales</taxon>
        <taxon>Acidobacteriaceae</taxon>
        <taxon>Granulicella</taxon>
    </lineage>
</organism>
<dbReference type="Gene3D" id="3.20.20.150">
    <property type="entry name" value="Divalent-metal-dependent TIM barrel enzymes"/>
    <property type="match status" value="1"/>
</dbReference>
<keyword evidence="1 2" id="KW-0413">Isomerase</keyword>
<sequence>MLSRRQFTHTALTAAAATLLPIHARSQAAYGIPFRFSLMLGTLSKSAPAFEDRLAIAAKAGYQGIEFVGEWTKWTDADYARVVPQIKAANLTVDSMAGTGITFSDPKGVEDLEPRMAHAIAAADKLGCPQLLLTSGKRFEGSTTQVCVDNLKRILALAERAHKNVVIEPIDTLENPTIYLTGVTEAFDICRQVGSPSLKVLYDVYHEQRQAGNLLEKFQNNIDLVGLVHIADVPGRHEPGTGEIRYDQIFRLLAHLNYKGFVAMEYHALGDPFQTLVKVREDAIAAAKS</sequence>
<evidence type="ECO:0000313" key="6">
    <source>
        <dbReference type="Proteomes" id="UP000199024"/>
    </source>
</evidence>
<dbReference type="Proteomes" id="UP000199024">
    <property type="component" value="Unassembled WGS sequence"/>
</dbReference>
<proteinExistence type="inferred from homology"/>
<dbReference type="InterPro" id="IPR026040">
    <property type="entry name" value="HyI-like"/>
</dbReference>
<feature type="active site" description="Proton donor/acceptor" evidence="3">
    <location>
        <position position="265"/>
    </location>
</feature>
<evidence type="ECO:0000256" key="3">
    <source>
        <dbReference type="PIRSR" id="PIRSR006241-50"/>
    </source>
</evidence>
<dbReference type="PANTHER" id="PTHR43489">
    <property type="entry name" value="ISOMERASE"/>
    <property type="match status" value="1"/>
</dbReference>
<dbReference type="InterPro" id="IPR006311">
    <property type="entry name" value="TAT_signal"/>
</dbReference>
<feature type="active site" description="Proton donor/acceptor" evidence="3">
    <location>
        <position position="168"/>
    </location>
</feature>
<dbReference type="PIRSF" id="PIRSF006241">
    <property type="entry name" value="HyI"/>
    <property type="match status" value="1"/>
</dbReference>
<reference evidence="5 6" key="1">
    <citation type="submission" date="2016-10" db="EMBL/GenBank/DDBJ databases">
        <authorList>
            <person name="de Groot N.N."/>
        </authorList>
    </citation>
    <scope>NUCLEOTIDE SEQUENCE [LARGE SCALE GENOMIC DNA]</scope>
    <source>
        <strain evidence="5 6">DSM 21001</strain>
    </source>
</reference>
<dbReference type="InterPro" id="IPR036237">
    <property type="entry name" value="Xyl_isomerase-like_sf"/>
</dbReference>
<gene>
    <name evidence="5" type="ORF">SAMN05421771_3710</name>
</gene>
<dbReference type="EMBL" id="FOZL01000002">
    <property type="protein sequence ID" value="SFS20587.1"/>
    <property type="molecule type" value="Genomic_DNA"/>
</dbReference>
<accession>A0A1I6MY75</accession>
<dbReference type="InterPro" id="IPR013022">
    <property type="entry name" value="Xyl_isomerase-like_TIM-brl"/>
</dbReference>
<name>A0A1I6MY75_9BACT</name>
<dbReference type="SUPFAM" id="SSF51658">
    <property type="entry name" value="Xylose isomerase-like"/>
    <property type="match status" value="1"/>
</dbReference>
<evidence type="ECO:0000259" key="4">
    <source>
        <dbReference type="Pfam" id="PF01261"/>
    </source>
</evidence>
<dbReference type="AlphaFoldDB" id="A0A1I6MY75"/>
<protein>
    <submittedName>
        <fullName evidence="5">Hydroxypyruvate isomerase</fullName>
    </submittedName>
</protein>
<keyword evidence="6" id="KW-1185">Reference proteome</keyword>
<comment type="similarity">
    <text evidence="2">Belongs to the hyi family.</text>
</comment>
<evidence type="ECO:0000256" key="1">
    <source>
        <dbReference type="ARBA" id="ARBA00023235"/>
    </source>
</evidence>
<evidence type="ECO:0000313" key="5">
    <source>
        <dbReference type="EMBL" id="SFS20587.1"/>
    </source>
</evidence>